<feature type="coiled-coil region" evidence="1">
    <location>
        <begin position="41"/>
        <end position="82"/>
    </location>
</feature>
<proteinExistence type="predicted"/>
<dbReference type="GeneID" id="27317748"/>
<name>A0A0D1ZV60_9PEZI</name>
<dbReference type="AlphaFoldDB" id="A0A0D1ZV60"/>
<dbReference type="InParanoid" id="A0A0D1ZV60"/>
<sequence length="182" mass="20440">MENLVLGQSAMAIPLKSPMVQDVLQKLNSIGADFVWIFAVYEEQKRINKELKDEITNVSASHELLRQTYDLAEQKITSLESRLYNSCNDTSDSYTEVSLESSTREKIKDQQDQISYLVAESRRVERRHKAEMAAMAEITTKYEEALAHMSALVAAGAKKIAELEAGGESQTSDLEMNKCEEA</sequence>
<dbReference type="RefSeq" id="XP_016208262.1">
    <property type="nucleotide sequence ID" value="XM_016363910.1"/>
</dbReference>
<reference evidence="2 3" key="1">
    <citation type="submission" date="2015-01" db="EMBL/GenBank/DDBJ databases">
        <title>The Genome Sequence of Ochroconis gallopava CBS43764.</title>
        <authorList>
            <consortium name="The Broad Institute Genomics Platform"/>
            <person name="Cuomo C."/>
            <person name="de Hoog S."/>
            <person name="Gorbushina A."/>
            <person name="Stielow B."/>
            <person name="Teixiera M."/>
            <person name="Abouelleil A."/>
            <person name="Chapman S.B."/>
            <person name="Priest M."/>
            <person name="Young S.K."/>
            <person name="Wortman J."/>
            <person name="Nusbaum C."/>
            <person name="Birren B."/>
        </authorList>
    </citation>
    <scope>NUCLEOTIDE SEQUENCE [LARGE SCALE GENOMIC DNA]</scope>
    <source>
        <strain evidence="2 3">CBS 43764</strain>
    </source>
</reference>
<accession>A0A0D1ZV60</accession>
<dbReference type="HOGENOM" id="CLU_1483105_0_0_1"/>
<dbReference type="OrthoDB" id="5397748at2759"/>
<evidence type="ECO:0000313" key="3">
    <source>
        <dbReference type="Proteomes" id="UP000053259"/>
    </source>
</evidence>
<keyword evidence="3" id="KW-1185">Reference proteome</keyword>
<evidence type="ECO:0000313" key="2">
    <source>
        <dbReference type="EMBL" id="KIV98392.1"/>
    </source>
</evidence>
<dbReference type="Proteomes" id="UP000053259">
    <property type="component" value="Unassembled WGS sequence"/>
</dbReference>
<organism evidence="2 3">
    <name type="scientific">Verruconis gallopava</name>
    <dbReference type="NCBI Taxonomy" id="253628"/>
    <lineage>
        <taxon>Eukaryota</taxon>
        <taxon>Fungi</taxon>
        <taxon>Dikarya</taxon>
        <taxon>Ascomycota</taxon>
        <taxon>Pezizomycotina</taxon>
        <taxon>Dothideomycetes</taxon>
        <taxon>Pleosporomycetidae</taxon>
        <taxon>Venturiales</taxon>
        <taxon>Sympoventuriaceae</taxon>
        <taxon>Verruconis</taxon>
    </lineage>
</organism>
<protein>
    <submittedName>
        <fullName evidence="2">Uncharacterized protein</fullName>
    </submittedName>
</protein>
<dbReference type="VEuPathDB" id="FungiDB:PV09_09775"/>
<gene>
    <name evidence="2" type="ORF">PV09_09775</name>
</gene>
<dbReference type="EMBL" id="KN847700">
    <property type="protein sequence ID" value="KIV98392.1"/>
    <property type="molecule type" value="Genomic_DNA"/>
</dbReference>
<evidence type="ECO:0000256" key="1">
    <source>
        <dbReference type="SAM" id="Coils"/>
    </source>
</evidence>
<keyword evidence="1" id="KW-0175">Coiled coil</keyword>